<dbReference type="Gene3D" id="3.40.605.10">
    <property type="entry name" value="Aldehyde Dehydrogenase, Chain A, domain 1"/>
    <property type="match status" value="1"/>
</dbReference>
<dbReference type="PANTHER" id="PTHR43521:SF7">
    <property type="entry name" value="DELTA-1-PYRROLINE-5-CARBOXYLATE DEHYDROGENASE 12A1, MITOCHONDRIAL"/>
    <property type="match status" value="1"/>
</dbReference>
<dbReference type="InterPro" id="IPR044638">
    <property type="entry name" value="ALDH7A1-like"/>
</dbReference>
<dbReference type="Pfam" id="PF00171">
    <property type="entry name" value="Aldedh"/>
    <property type="match status" value="2"/>
</dbReference>
<dbReference type="PANTHER" id="PTHR43521">
    <property type="entry name" value="ALPHA-AMINOADIPIC SEMIALDEHYDE DEHYDROGENASE"/>
    <property type="match status" value="1"/>
</dbReference>
<comment type="similarity">
    <text evidence="1">Belongs to the aldehyde dehydrogenase family.</text>
</comment>
<dbReference type="InterPro" id="IPR016162">
    <property type="entry name" value="Ald_DH_N"/>
</dbReference>
<evidence type="ECO:0000313" key="6">
    <source>
        <dbReference type="Proteomes" id="UP000285060"/>
    </source>
</evidence>
<evidence type="ECO:0000256" key="2">
    <source>
        <dbReference type="ARBA" id="ARBA00023002"/>
    </source>
</evidence>
<reference evidence="5 6" key="1">
    <citation type="submission" date="2018-08" db="EMBL/GenBank/DDBJ databases">
        <title>Aphanomyces genome sequencing and annotation.</title>
        <authorList>
            <person name="Minardi D."/>
            <person name="Oidtmann B."/>
            <person name="Van Der Giezen M."/>
            <person name="Studholme D.J."/>
        </authorList>
    </citation>
    <scope>NUCLEOTIDE SEQUENCE [LARGE SCALE GENOMIC DNA]</scope>
    <source>
        <strain evidence="5 6">NJM0002</strain>
    </source>
</reference>
<protein>
    <recommendedName>
        <fullName evidence="4">Aldehyde dehydrogenase domain-containing protein</fullName>
    </recommendedName>
</protein>
<keyword evidence="3" id="KW-0520">NAD</keyword>
<dbReference type="InterPro" id="IPR015590">
    <property type="entry name" value="Aldehyde_DH_dom"/>
</dbReference>
<organism evidence="5 6">
    <name type="scientific">Aphanomyces invadans</name>
    <dbReference type="NCBI Taxonomy" id="157072"/>
    <lineage>
        <taxon>Eukaryota</taxon>
        <taxon>Sar</taxon>
        <taxon>Stramenopiles</taxon>
        <taxon>Oomycota</taxon>
        <taxon>Saprolegniomycetes</taxon>
        <taxon>Saprolegniales</taxon>
        <taxon>Verrucalvaceae</taxon>
        <taxon>Aphanomyces</taxon>
    </lineage>
</organism>
<name>A0A418ANV6_9STRA</name>
<evidence type="ECO:0000313" key="5">
    <source>
        <dbReference type="EMBL" id="RHY26783.1"/>
    </source>
</evidence>
<dbReference type="SUPFAM" id="SSF53720">
    <property type="entry name" value="ALDH-like"/>
    <property type="match status" value="1"/>
</dbReference>
<dbReference type="Gene3D" id="3.40.309.10">
    <property type="entry name" value="Aldehyde Dehydrogenase, Chain A, domain 2"/>
    <property type="match status" value="1"/>
</dbReference>
<accession>A0A418ANV6</accession>
<gene>
    <name evidence="5" type="ORF">DYB32_007301</name>
</gene>
<comment type="caution">
    <text evidence="5">The sequence shown here is derived from an EMBL/GenBank/DDBJ whole genome shotgun (WGS) entry which is preliminary data.</text>
</comment>
<keyword evidence="6" id="KW-1185">Reference proteome</keyword>
<proteinExistence type="inferred from homology"/>
<dbReference type="FunFam" id="3.40.605.10:FF:000019">
    <property type="entry name" value="probable aldehyde dehydrogenase"/>
    <property type="match status" value="1"/>
</dbReference>
<dbReference type="VEuPathDB" id="FungiDB:H310_03722"/>
<feature type="domain" description="Aldehyde dehydrogenase" evidence="4">
    <location>
        <begin position="261"/>
        <end position="405"/>
    </location>
</feature>
<dbReference type="EMBL" id="QUSY01000912">
    <property type="protein sequence ID" value="RHY26783.1"/>
    <property type="molecule type" value="Genomic_DNA"/>
</dbReference>
<dbReference type="InterPro" id="IPR016161">
    <property type="entry name" value="Ald_DH/histidinol_DH"/>
</dbReference>
<evidence type="ECO:0000256" key="1">
    <source>
        <dbReference type="ARBA" id="ARBA00009986"/>
    </source>
</evidence>
<dbReference type="InterPro" id="IPR016163">
    <property type="entry name" value="Ald_DH_C"/>
</dbReference>
<dbReference type="Proteomes" id="UP000285060">
    <property type="component" value="Unassembled WGS sequence"/>
</dbReference>
<sequence length="465" mass="51623">MSSPTAALNGEWVSTRKTEGIKDPMTGEVFMHVPLTQKDELQPFIDNLRSTPKHGLHNPFKNVERYLLYGEISNRAAAMLREPHIEHYFVRLIQRVAPKSYIQAKNEVVVTRKFLENFSGDQVRFLARSFGVPGDHLGQMSNGHRWPYGPVALVTPFNFPLEIPVLQMLGALYMGNRPTLKLDSKVAVVMYEALRMLHACGMPLNDVDFINSDGPVMNELLLKGNPKNTLFTGSSVVAEKLAAELKGRIKLEDAGFDWKAGIEEKIKKLAARRKLDDLTVGPVLTVTTKRMLDHIDALLKIPGARVAFGGKELKNHSIPSEYGALEPTAVFVPLSEATKPENFDLVTTEIFGPFQIITEYDTDADVETILSMLERMEAHLTASVVSNDFAFQQHILAHTVNGTTYNGIRARTTGAPQNHWFGPAGDPRAGAIGTPEAIKLVWSCHREIINDYGPISKDWTTPTAT</sequence>
<feature type="domain" description="Aldehyde dehydrogenase" evidence="4">
    <location>
        <begin position="13"/>
        <end position="250"/>
    </location>
</feature>
<keyword evidence="2" id="KW-0560">Oxidoreductase</keyword>
<dbReference type="AlphaFoldDB" id="A0A418ANV6"/>
<dbReference type="GO" id="GO:0004029">
    <property type="term" value="F:aldehyde dehydrogenase (NAD+) activity"/>
    <property type="evidence" value="ECO:0007669"/>
    <property type="project" value="InterPro"/>
</dbReference>
<evidence type="ECO:0000256" key="3">
    <source>
        <dbReference type="ARBA" id="ARBA00023027"/>
    </source>
</evidence>
<evidence type="ECO:0000259" key="4">
    <source>
        <dbReference type="Pfam" id="PF00171"/>
    </source>
</evidence>